<evidence type="ECO:0000259" key="8">
    <source>
        <dbReference type="Pfam" id="PF00485"/>
    </source>
</evidence>
<evidence type="ECO:0000256" key="4">
    <source>
        <dbReference type="ARBA" id="ARBA00022741"/>
    </source>
</evidence>
<dbReference type="EMBL" id="CP003380">
    <property type="protein sequence ID" value="AFJ03229.1"/>
    <property type="molecule type" value="Genomic_DNA"/>
</dbReference>
<dbReference type="PATRIC" id="fig|754477.3.peg.2058"/>
<dbReference type="PRINTS" id="PR00478">
    <property type="entry name" value="PHRIBLKINASE"/>
</dbReference>
<evidence type="ECO:0000256" key="6">
    <source>
        <dbReference type="ARBA" id="ARBA00022840"/>
    </source>
</evidence>
<dbReference type="InterPro" id="IPR006082">
    <property type="entry name" value="PRK"/>
</dbReference>
<dbReference type="OrthoDB" id="9773443at2"/>
<evidence type="ECO:0000256" key="1">
    <source>
        <dbReference type="ARBA" id="ARBA00009719"/>
    </source>
</evidence>
<dbReference type="HOGENOM" id="CLU_962223_0_0_6"/>
<dbReference type="NCBIfam" id="NF011997">
    <property type="entry name" value="PRK15453.1"/>
    <property type="match status" value="1"/>
</dbReference>
<comment type="catalytic activity">
    <reaction evidence="7">
        <text>D-ribulose 5-phosphate + ATP = D-ribulose 1,5-bisphosphate + ADP + H(+)</text>
        <dbReference type="Rhea" id="RHEA:19365"/>
        <dbReference type="ChEBI" id="CHEBI:15378"/>
        <dbReference type="ChEBI" id="CHEBI:30616"/>
        <dbReference type="ChEBI" id="CHEBI:57870"/>
        <dbReference type="ChEBI" id="CHEBI:58121"/>
        <dbReference type="ChEBI" id="CHEBI:456216"/>
        <dbReference type="EC" id="2.7.1.19"/>
    </reaction>
</comment>
<evidence type="ECO:0000256" key="5">
    <source>
        <dbReference type="ARBA" id="ARBA00022777"/>
    </source>
</evidence>
<dbReference type="GO" id="GO:0005524">
    <property type="term" value="F:ATP binding"/>
    <property type="evidence" value="ECO:0007669"/>
    <property type="project" value="UniProtKB-KW"/>
</dbReference>
<evidence type="ECO:0000256" key="7">
    <source>
        <dbReference type="ARBA" id="ARBA00047663"/>
    </source>
</evidence>
<keyword evidence="10" id="KW-1185">Reference proteome</keyword>
<dbReference type="Pfam" id="PF00485">
    <property type="entry name" value="PRK"/>
    <property type="match status" value="1"/>
</dbReference>
<dbReference type="Gene3D" id="3.40.50.300">
    <property type="entry name" value="P-loop containing nucleotide triphosphate hydrolases"/>
    <property type="match status" value="1"/>
</dbReference>
<keyword evidence="5 9" id="KW-0418">Kinase</keyword>
<evidence type="ECO:0000256" key="3">
    <source>
        <dbReference type="ARBA" id="ARBA00022679"/>
    </source>
</evidence>
<accession>I1YJY6</accession>
<evidence type="ECO:0000313" key="10">
    <source>
        <dbReference type="Proteomes" id="UP000009145"/>
    </source>
</evidence>
<dbReference type="AlphaFoldDB" id="I1YJY6"/>
<dbReference type="GO" id="GO:0008974">
    <property type="term" value="F:phosphoribulokinase activity"/>
    <property type="evidence" value="ECO:0007669"/>
    <property type="project" value="UniProtKB-EC"/>
</dbReference>
<reference evidence="9 10" key="1">
    <citation type="journal article" date="2012" name="J. Bacteriol.">
        <title>Complete genome sequences of Methylophaga sp. strain JAM1 and Methylophaga sp. strain JAM7.</title>
        <authorList>
            <person name="Villeneuve C."/>
            <person name="Martineau C."/>
            <person name="Mauffrey F."/>
            <person name="Villemur R."/>
        </authorList>
    </citation>
    <scope>NUCLEOTIDE SEQUENCE [LARGE SCALE GENOMIC DNA]</scope>
    <source>
        <strain evidence="9 10">JAM7</strain>
    </source>
</reference>
<gene>
    <name evidence="9" type="ordered locus">Q7C_2091</name>
</gene>
<dbReference type="KEGG" id="mec:Q7C_2091"/>
<dbReference type="RefSeq" id="WP_014704648.1">
    <property type="nucleotide sequence ID" value="NC_017856.1"/>
</dbReference>
<dbReference type="InterPro" id="IPR027417">
    <property type="entry name" value="P-loop_NTPase"/>
</dbReference>
<dbReference type="EC" id="2.7.1.19" evidence="2"/>
<evidence type="ECO:0000256" key="2">
    <source>
        <dbReference type="ARBA" id="ARBA00012042"/>
    </source>
</evidence>
<dbReference type="InterPro" id="IPR006083">
    <property type="entry name" value="PRK/URK"/>
</dbReference>
<sequence length="289" mass="31608">MSVAHPIIAVTGSSGAGTSTVKQTFADIFAQLHLDAVMIQGDSFHRYDRQSMQAAVEHAAQAGWTLTHFGPQANDLVSLESLFANYAASGQGQYRHYVHDAAEAAQLGSPVGQFTSWQSVPPATDLLFYEGLHGAAVTDLVNIAQFADLLIGVAPVINLEWVQKIQRDCLNRGYSQQDVADIIEKRMPDYIRYITPQFSRTHINFQRLPLVDTANPFAVPAIPAAEESLCVIGFQTPPLEMGLYLSAIPSARQTSANSLVVPGPLMAEAMRVIIMPIIEKMIKNRREMS</sequence>
<comment type="similarity">
    <text evidence="1">Belongs to the phosphoribulokinase family.</text>
</comment>
<dbReference type="Proteomes" id="UP000009145">
    <property type="component" value="Chromosome"/>
</dbReference>
<keyword evidence="4" id="KW-0547">Nucleotide-binding</keyword>
<feature type="domain" description="Phosphoribulokinase/uridine kinase" evidence="8">
    <location>
        <begin position="7"/>
        <end position="214"/>
    </location>
</feature>
<keyword evidence="3 9" id="KW-0808">Transferase</keyword>
<keyword evidence="6" id="KW-0067">ATP-binding</keyword>
<dbReference type="GO" id="GO:0005975">
    <property type="term" value="P:carbohydrate metabolic process"/>
    <property type="evidence" value="ECO:0007669"/>
    <property type="project" value="InterPro"/>
</dbReference>
<proteinExistence type="inferred from homology"/>
<dbReference type="SUPFAM" id="SSF52540">
    <property type="entry name" value="P-loop containing nucleoside triphosphate hydrolases"/>
    <property type="match status" value="1"/>
</dbReference>
<evidence type="ECO:0000313" key="9">
    <source>
        <dbReference type="EMBL" id="AFJ03229.1"/>
    </source>
</evidence>
<dbReference type="eggNOG" id="COG3954">
    <property type="taxonomic scope" value="Bacteria"/>
</dbReference>
<organism evidence="9 10">
    <name type="scientific">Methylophaga frappieri (strain ATCC BAA-2434 / DSM 25690 / JAM7)</name>
    <dbReference type="NCBI Taxonomy" id="754477"/>
    <lineage>
        <taxon>Bacteria</taxon>
        <taxon>Pseudomonadati</taxon>
        <taxon>Pseudomonadota</taxon>
        <taxon>Gammaproteobacteria</taxon>
        <taxon>Thiotrichales</taxon>
        <taxon>Piscirickettsiaceae</taxon>
        <taxon>Methylophaga</taxon>
    </lineage>
</organism>
<dbReference type="STRING" id="754477.Q7C_2091"/>
<name>I1YJY6_METFJ</name>
<protein>
    <recommendedName>
        <fullName evidence="2">phosphoribulokinase</fullName>
        <ecNumber evidence="2">2.7.1.19</ecNumber>
    </recommendedName>
</protein>